<protein>
    <submittedName>
        <fullName evidence="2">Uncharacterized protein</fullName>
    </submittedName>
</protein>
<evidence type="ECO:0000313" key="2">
    <source>
        <dbReference type="EMBL" id="OQN97963.1"/>
    </source>
</evidence>
<name>A0A1V8SFU3_9PEZI</name>
<comment type="caution">
    <text evidence="2">The sequence shown here is derived from an EMBL/GenBank/DDBJ whole genome shotgun (WGS) entry which is preliminary data.</text>
</comment>
<evidence type="ECO:0000256" key="1">
    <source>
        <dbReference type="SAM" id="MobiDB-lite"/>
    </source>
</evidence>
<dbReference type="AlphaFoldDB" id="A0A1V8SFU3"/>
<dbReference type="PANTHER" id="PTHR21705">
    <property type="entry name" value="RAI16 PROTEIN-RELATED"/>
    <property type="match status" value="1"/>
</dbReference>
<dbReference type="InParanoid" id="A0A1V8SFU3"/>
<organism evidence="2 3">
    <name type="scientific">Cryoendolithus antarcticus</name>
    <dbReference type="NCBI Taxonomy" id="1507870"/>
    <lineage>
        <taxon>Eukaryota</taxon>
        <taxon>Fungi</taxon>
        <taxon>Dikarya</taxon>
        <taxon>Ascomycota</taxon>
        <taxon>Pezizomycotina</taxon>
        <taxon>Dothideomycetes</taxon>
        <taxon>Dothideomycetidae</taxon>
        <taxon>Cladosporiales</taxon>
        <taxon>Cladosporiaceae</taxon>
        <taxon>Cryoendolithus</taxon>
    </lineage>
</organism>
<keyword evidence="3" id="KW-1185">Reference proteome</keyword>
<sequence length="845" mass="92434">MDFWSRLIGSPAPQKRVPSSSASDPSARLARFKKAYAQIQRLCDQPRNLAKDGITLAELQKLFTRLAQLIRDESRAPSPHLCLQYAATQQIHALASRVAVISQHGGVIYATVELLSTLVDSDEEDFLSSQPFARSLMRLVTKLLDSGEILLEVETEAAVLELLFSIAAKIRLEPNILPVWFASSVKPELEDVFVREKKSFVGITQKDDFPLCYLLMGRVHHEGRIGDFARTGLLYIFEATGRSVDLEEWVVSSDLPTLMASGLGALYSQLSRELSILHPDATLPAVLAMSDYSTTHPRVTAESAFSERHQAHVATFLSYLAFWQDVLDHCRSADVKQTLLDHFQILFLQQLLYPSILQSSDTDAGSSIAVLTYVNTILQALDYPDLVHSILTYLLAIPSAFTPEASPTTPRRPAMPPRSPTALKRRQSLLFITAPKNPEETVEPALFNLVDLIRSSLTSSNAQTVYAALRLSTTILVRQPRYAFGTLLGVQPTKPQDLTRTAGALQLEVGKYAQIAASLHDQALDDAFIDLVDDARTAIEAQLPDTTPGRRSDEAVSNSYSLPSGDNFMRLVEAQLSTFWTNSIDVNLALTQSVASVALCTTLCLTGWFCLDPAYYAYAEPQHAVTQRSWQTHLTNDEGDDLAALEKEYRTPIWLNDHAARLPRLYSILLSLTAELDGIRQDVANLDQLIAGRKHMLQAADVDASMTHVPSSAVLAYDDANPDAPGNSIVSASRSDSPARVPASDDTSSGASPSAAKASLFLPPPPESPSTTDILMQVLTFPSSSDSEVSPRTATLNHVLTNVVVLQEFALEIAAIIQGRAAVLGEREVNLGMTRYDESIGHSSA</sequence>
<dbReference type="PANTHER" id="PTHR21705:SF11">
    <property type="entry name" value="FHIP FAMILY PROTEIN CG3558"/>
    <property type="match status" value="1"/>
</dbReference>
<reference evidence="3" key="1">
    <citation type="submission" date="2017-03" db="EMBL/GenBank/DDBJ databases">
        <title>Genomes of endolithic fungi from Antarctica.</title>
        <authorList>
            <person name="Coleine C."/>
            <person name="Masonjones S."/>
            <person name="Stajich J.E."/>
        </authorList>
    </citation>
    <scope>NUCLEOTIDE SEQUENCE [LARGE SCALE GENOMIC DNA]</scope>
    <source>
        <strain evidence="3">CCFEE 5527</strain>
    </source>
</reference>
<accession>A0A1V8SFU3</accession>
<dbReference type="OrthoDB" id="5350595at2759"/>
<gene>
    <name evidence="2" type="ORF">B0A48_16268</name>
</gene>
<feature type="compositionally biased region" description="Low complexity" evidence="1">
    <location>
        <begin position="748"/>
        <end position="759"/>
    </location>
</feature>
<dbReference type="Proteomes" id="UP000192596">
    <property type="component" value="Unassembled WGS sequence"/>
</dbReference>
<dbReference type="EMBL" id="NAJO01000049">
    <property type="protein sequence ID" value="OQN97963.1"/>
    <property type="molecule type" value="Genomic_DNA"/>
</dbReference>
<dbReference type="InterPro" id="IPR019384">
    <property type="entry name" value="FHIP"/>
</dbReference>
<feature type="region of interest" description="Disordered" evidence="1">
    <location>
        <begin position="725"/>
        <end position="772"/>
    </location>
</feature>
<dbReference type="Pfam" id="PF10257">
    <property type="entry name" value="RAI16-like"/>
    <property type="match status" value="1"/>
</dbReference>
<proteinExistence type="predicted"/>
<dbReference type="STRING" id="1507870.A0A1V8SFU3"/>
<evidence type="ECO:0000313" key="3">
    <source>
        <dbReference type="Proteomes" id="UP000192596"/>
    </source>
</evidence>